<name>A0A1V3BZT4_9ACTN</name>
<evidence type="ECO:0000256" key="2">
    <source>
        <dbReference type="ARBA" id="ARBA00023125"/>
    </source>
</evidence>
<dbReference type="InterPro" id="IPR036390">
    <property type="entry name" value="WH_DNA-bd_sf"/>
</dbReference>
<dbReference type="SMART" id="SM00418">
    <property type="entry name" value="HTH_ARSR"/>
    <property type="match status" value="1"/>
</dbReference>
<proteinExistence type="predicted"/>
<dbReference type="Pfam" id="PF19361">
    <property type="entry name" value="DUF5937"/>
    <property type="match status" value="1"/>
</dbReference>
<dbReference type="PANTHER" id="PTHR43132">
    <property type="entry name" value="ARSENICAL RESISTANCE OPERON REPRESSOR ARSR-RELATED"/>
    <property type="match status" value="1"/>
</dbReference>
<keyword evidence="3" id="KW-0804">Transcription</keyword>
<accession>A0A1V3BZT4</accession>
<evidence type="ECO:0000313" key="6">
    <source>
        <dbReference type="Proteomes" id="UP000189004"/>
    </source>
</evidence>
<sequence>MAGRLFFTHDDLLRCRFAVSPLWETTAAVRLLGELGGHGYHPMRPFASRAAEGADLDPLPLLFPRPGYTPDFLSPPPLGSSAEMEHELEGLRDCPPSHVEEELRRCLSDPRRGLAPSLTEPLLRDPEATRDRIAEALRRAWELLVRPHWSRLSALLEADISYRARSVVEHGLARVIADLDPSVRWRGDVLSIPEPAEGERRLDGHGLVLMPSAFVWPETVMKTNEPWPPTLIYPVNGVARLWNPSARADDALARLLGDTRARVLEILAEPTTTTVMARTHPWSAATVSEHLSVLRDAGLVHSWRVGRRVFYTRTPLGDALVLGRTPPADGSA</sequence>
<dbReference type="InterPro" id="IPR011991">
    <property type="entry name" value="ArsR-like_HTH"/>
</dbReference>
<keyword evidence="2" id="KW-0238">DNA-binding</keyword>
<organism evidence="5 6">
    <name type="scientific">Nocardiopsis sinuspersici</name>
    <dbReference type="NCBI Taxonomy" id="501010"/>
    <lineage>
        <taxon>Bacteria</taxon>
        <taxon>Bacillati</taxon>
        <taxon>Actinomycetota</taxon>
        <taxon>Actinomycetes</taxon>
        <taxon>Streptosporangiales</taxon>
        <taxon>Nocardiopsidaceae</taxon>
        <taxon>Nocardiopsis</taxon>
    </lineage>
</organism>
<dbReference type="InterPro" id="IPR001845">
    <property type="entry name" value="HTH_ArsR_DNA-bd_dom"/>
</dbReference>
<dbReference type="RefSeq" id="WP_171986566.1">
    <property type="nucleotide sequence ID" value="NZ_MCOK01000001.1"/>
</dbReference>
<dbReference type="InterPro" id="IPR051011">
    <property type="entry name" value="Metal_resp_trans_reg"/>
</dbReference>
<dbReference type="SUPFAM" id="SSF46785">
    <property type="entry name" value="Winged helix' DNA-binding domain"/>
    <property type="match status" value="1"/>
</dbReference>
<dbReference type="Pfam" id="PF12840">
    <property type="entry name" value="HTH_20"/>
    <property type="match status" value="1"/>
</dbReference>
<dbReference type="CDD" id="cd00090">
    <property type="entry name" value="HTH_ARSR"/>
    <property type="match status" value="1"/>
</dbReference>
<comment type="caution">
    <text evidence="5">The sequence shown here is derived from an EMBL/GenBank/DDBJ whole genome shotgun (WGS) entry which is preliminary data.</text>
</comment>
<dbReference type="Proteomes" id="UP000189004">
    <property type="component" value="Unassembled WGS sequence"/>
</dbReference>
<gene>
    <name evidence="5" type="ORF">NOSIN_07315</name>
</gene>
<dbReference type="AlphaFoldDB" id="A0A1V3BZT4"/>
<dbReference type="GO" id="GO:0003700">
    <property type="term" value="F:DNA-binding transcription factor activity"/>
    <property type="evidence" value="ECO:0007669"/>
    <property type="project" value="InterPro"/>
</dbReference>
<evidence type="ECO:0000259" key="4">
    <source>
        <dbReference type="SMART" id="SM00418"/>
    </source>
</evidence>
<dbReference type="GO" id="GO:0003677">
    <property type="term" value="F:DNA binding"/>
    <property type="evidence" value="ECO:0007669"/>
    <property type="project" value="UniProtKB-KW"/>
</dbReference>
<dbReference type="STRING" id="501010.NOSIN_07315"/>
<dbReference type="InterPro" id="IPR045981">
    <property type="entry name" value="DUF5937"/>
</dbReference>
<keyword evidence="1" id="KW-0805">Transcription regulation</keyword>
<dbReference type="Gene3D" id="1.10.10.10">
    <property type="entry name" value="Winged helix-like DNA-binding domain superfamily/Winged helix DNA-binding domain"/>
    <property type="match status" value="1"/>
</dbReference>
<evidence type="ECO:0000256" key="1">
    <source>
        <dbReference type="ARBA" id="ARBA00023015"/>
    </source>
</evidence>
<feature type="domain" description="HTH arsR-type" evidence="4">
    <location>
        <begin position="251"/>
        <end position="325"/>
    </location>
</feature>
<reference evidence="6" key="1">
    <citation type="submission" date="2016-08" db="EMBL/GenBank/DDBJ databases">
        <authorList>
            <person name="Tokovenko B."/>
            <person name="Kalinowski J."/>
        </authorList>
    </citation>
    <scope>NUCLEOTIDE SEQUENCE [LARGE SCALE GENOMIC DNA]</scope>
    <source>
        <strain evidence="6">UTMC102</strain>
    </source>
</reference>
<protein>
    <recommendedName>
        <fullName evidence="4">HTH arsR-type domain-containing protein</fullName>
    </recommendedName>
</protein>
<keyword evidence="6" id="KW-1185">Reference proteome</keyword>
<evidence type="ECO:0000313" key="5">
    <source>
        <dbReference type="EMBL" id="OOC53630.1"/>
    </source>
</evidence>
<dbReference type="PRINTS" id="PR00778">
    <property type="entry name" value="HTHARSR"/>
</dbReference>
<dbReference type="PANTHER" id="PTHR43132:SF8">
    <property type="entry name" value="HTH-TYPE TRANSCRIPTIONAL REGULATOR KMTR"/>
    <property type="match status" value="1"/>
</dbReference>
<dbReference type="EMBL" id="MCOK01000001">
    <property type="protein sequence ID" value="OOC53630.1"/>
    <property type="molecule type" value="Genomic_DNA"/>
</dbReference>
<dbReference type="InterPro" id="IPR036388">
    <property type="entry name" value="WH-like_DNA-bd_sf"/>
</dbReference>
<evidence type="ECO:0000256" key="3">
    <source>
        <dbReference type="ARBA" id="ARBA00023163"/>
    </source>
</evidence>